<dbReference type="STRING" id="1314782.A0A165UBN0"/>
<accession>A0A165UBN0</accession>
<feature type="compositionally biased region" description="Pro residues" evidence="1">
    <location>
        <begin position="455"/>
        <end position="470"/>
    </location>
</feature>
<feature type="compositionally biased region" description="Polar residues" evidence="1">
    <location>
        <begin position="742"/>
        <end position="755"/>
    </location>
</feature>
<feature type="compositionally biased region" description="Polar residues" evidence="1">
    <location>
        <begin position="689"/>
        <end position="716"/>
    </location>
</feature>
<dbReference type="OrthoDB" id="278430at2759"/>
<protein>
    <recommendedName>
        <fullName evidence="2">SUZ domain-containing protein</fullName>
    </recommendedName>
</protein>
<dbReference type="EMBL" id="KV425560">
    <property type="protein sequence ID" value="KZT27919.1"/>
    <property type="molecule type" value="Genomic_DNA"/>
</dbReference>
<gene>
    <name evidence="3" type="ORF">NEOLEDRAFT_1130422</name>
</gene>
<feature type="compositionally biased region" description="Polar residues" evidence="1">
    <location>
        <begin position="180"/>
        <end position="191"/>
    </location>
</feature>
<dbReference type="AlphaFoldDB" id="A0A165UBN0"/>
<feature type="compositionally biased region" description="Basic and acidic residues" evidence="1">
    <location>
        <begin position="33"/>
        <end position="42"/>
    </location>
</feature>
<dbReference type="GO" id="GO:0003676">
    <property type="term" value="F:nucleic acid binding"/>
    <property type="evidence" value="ECO:0007669"/>
    <property type="project" value="InterPro"/>
</dbReference>
<dbReference type="InterPro" id="IPR024771">
    <property type="entry name" value="SUZ"/>
</dbReference>
<feature type="compositionally biased region" description="Polar residues" evidence="1">
    <location>
        <begin position="559"/>
        <end position="580"/>
    </location>
</feature>
<dbReference type="Proteomes" id="UP000076761">
    <property type="component" value="Unassembled WGS sequence"/>
</dbReference>
<feature type="compositionally biased region" description="Low complexity" evidence="1">
    <location>
        <begin position="406"/>
        <end position="421"/>
    </location>
</feature>
<keyword evidence="4" id="KW-1185">Reference proteome</keyword>
<name>A0A165UBN0_9AGAM</name>
<dbReference type="Pfam" id="PF12752">
    <property type="entry name" value="SUZ"/>
    <property type="match status" value="1"/>
</dbReference>
<dbReference type="InterPro" id="IPR036867">
    <property type="entry name" value="R3H_dom_sf"/>
</dbReference>
<proteinExistence type="predicted"/>
<evidence type="ECO:0000259" key="2">
    <source>
        <dbReference type="PROSITE" id="PS51673"/>
    </source>
</evidence>
<feature type="compositionally biased region" description="Low complexity" evidence="1">
    <location>
        <begin position="471"/>
        <end position="485"/>
    </location>
</feature>
<dbReference type="InterPro" id="IPR051937">
    <property type="entry name" value="R3H_domain_containing"/>
</dbReference>
<evidence type="ECO:0000256" key="1">
    <source>
        <dbReference type="SAM" id="MobiDB-lite"/>
    </source>
</evidence>
<reference evidence="3 4" key="1">
    <citation type="journal article" date="2016" name="Mol. Biol. Evol.">
        <title>Comparative Genomics of Early-Diverging Mushroom-Forming Fungi Provides Insights into the Origins of Lignocellulose Decay Capabilities.</title>
        <authorList>
            <person name="Nagy L.G."/>
            <person name="Riley R."/>
            <person name="Tritt A."/>
            <person name="Adam C."/>
            <person name="Daum C."/>
            <person name="Floudas D."/>
            <person name="Sun H."/>
            <person name="Yadav J.S."/>
            <person name="Pangilinan J."/>
            <person name="Larsson K.H."/>
            <person name="Matsuura K."/>
            <person name="Barry K."/>
            <person name="Labutti K."/>
            <person name="Kuo R."/>
            <person name="Ohm R.A."/>
            <person name="Bhattacharya S.S."/>
            <person name="Shirouzu T."/>
            <person name="Yoshinaga Y."/>
            <person name="Martin F.M."/>
            <person name="Grigoriev I.V."/>
            <person name="Hibbett D.S."/>
        </authorList>
    </citation>
    <scope>NUCLEOTIDE SEQUENCE [LARGE SCALE GENOMIC DNA]</scope>
    <source>
        <strain evidence="3 4">HHB14362 ss-1</strain>
    </source>
</reference>
<feature type="domain" description="SUZ" evidence="2">
    <location>
        <begin position="125"/>
        <end position="217"/>
    </location>
</feature>
<dbReference type="PANTHER" id="PTHR15672:SF8">
    <property type="entry name" value="PROTEIN ENCORE"/>
    <property type="match status" value="1"/>
</dbReference>
<evidence type="ECO:0000313" key="4">
    <source>
        <dbReference type="Proteomes" id="UP000076761"/>
    </source>
</evidence>
<dbReference type="SUPFAM" id="SSF82708">
    <property type="entry name" value="R3H domain"/>
    <property type="match status" value="1"/>
</dbReference>
<feature type="compositionally biased region" description="Acidic residues" evidence="1">
    <location>
        <begin position="169"/>
        <end position="178"/>
    </location>
</feature>
<feature type="region of interest" description="Disordered" evidence="1">
    <location>
        <begin position="219"/>
        <end position="293"/>
    </location>
</feature>
<feature type="compositionally biased region" description="Low complexity" evidence="1">
    <location>
        <begin position="279"/>
        <end position="293"/>
    </location>
</feature>
<feature type="compositionally biased region" description="Low complexity" evidence="1">
    <location>
        <begin position="512"/>
        <end position="525"/>
    </location>
</feature>
<feature type="compositionally biased region" description="Polar residues" evidence="1">
    <location>
        <begin position="253"/>
        <end position="262"/>
    </location>
</feature>
<dbReference type="PANTHER" id="PTHR15672">
    <property type="entry name" value="CAMP-REGULATED PHOSPHOPROTEIN 21 RELATED R3H DOMAIN CONTAINING PROTEIN"/>
    <property type="match status" value="1"/>
</dbReference>
<sequence length="810" mass="86363">MFASTPPLPDGSESFSSFDAHSDAPSLADIEPENARGDDGAQKELKLEVDPIIVEALRSKDRLFVLRLGEQMESLITEQKTQIDVQPSTTYQKLLVHRCAGYYKLRPENDSVAKGLVIIRTFESKIPSRRLSDLVPVELPSAPAFKIMMRGSKDRRSKALSQAGSVAGDDADLSDVEPSESGSIGGRSSVTSKKHMTIEEREAAYKEARTRIFMDFEEKEKEKEKDMSGSSSTRSLVSGSGGETSSVGDIDDSNSTAPTESEWSGPIAHDKREVRRGKGSSNRSLRSSARGSRATSPAFTYASLYEPPVAGSSYDPQMGVPPPQGYVPQYMYPYPVPPGQAPGQGYLAPFPYYAPYPYPHQAYPLTQSEPVSPSGGEMYGPFSPPHVGYNPYTWGPPQQQLPPPGSVQGQPSQPQQSPNQPTGIPQSQPVPQYPLPNAPMYAPPYAPPHMYGQYPMPPYYPAQSAPPPQLAQPMPTSPQMQPQLMYPTELSFANGPSSPARTSANGNGSGNGSANHSRTSSRNGSNHGGRRGAPQARHAWTYGPGVGNYGGNETVGPRLTSSMRRQSGASNLSSLSTGNRTPGDETSSIASSSTSSSSRRTFTSTSTTSKHPLPARPDWAVGLKPQPHRHHDHNNNGNGSTQQQSQPSPPQSTDFPPLTLSPPPKAPVTAGAWTNSSSTRSILMPNAAQPGQPSTYGSALVQYPNSNGNANQTPRLDSQAFERPPPKGSAELFNPKARRPTVSMNAAGSKTSSPPVQDKTRGVSDAAVNTTLADKMGAMTMTVDGKDAALGAVNPDFASSPRSDAALSAS</sequence>
<feature type="region of interest" description="Disordered" evidence="1">
    <location>
        <begin position="389"/>
        <end position="763"/>
    </location>
</feature>
<feature type="region of interest" description="Disordered" evidence="1">
    <location>
        <begin position="151"/>
        <end position="195"/>
    </location>
</feature>
<feature type="compositionally biased region" description="Low complexity" evidence="1">
    <location>
        <begin position="228"/>
        <end position="248"/>
    </location>
</feature>
<dbReference type="CDD" id="cd02642">
    <property type="entry name" value="R3H_encore_like"/>
    <property type="match status" value="1"/>
</dbReference>
<feature type="compositionally biased region" description="Pro residues" evidence="1">
    <location>
        <begin position="431"/>
        <end position="447"/>
    </location>
</feature>
<dbReference type="Gene3D" id="3.30.1370.50">
    <property type="entry name" value="R3H-like domain"/>
    <property type="match status" value="1"/>
</dbReference>
<feature type="compositionally biased region" description="Polar residues" evidence="1">
    <location>
        <begin position="672"/>
        <end position="681"/>
    </location>
</feature>
<feature type="region of interest" description="Disordered" evidence="1">
    <location>
        <begin position="1"/>
        <end position="42"/>
    </location>
</feature>
<feature type="compositionally biased region" description="Low complexity" evidence="1">
    <location>
        <begin position="586"/>
        <end position="609"/>
    </location>
</feature>
<organism evidence="3 4">
    <name type="scientific">Neolentinus lepideus HHB14362 ss-1</name>
    <dbReference type="NCBI Taxonomy" id="1314782"/>
    <lineage>
        <taxon>Eukaryota</taxon>
        <taxon>Fungi</taxon>
        <taxon>Dikarya</taxon>
        <taxon>Basidiomycota</taxon>
        <taxon>Agaricomycotina</taxon>
        <taxon>Agaricomycetes</taxon>
        <taxon>Gloeophyllales</taxon>
        <taxon>Gloeophyllaceae</taxon>
        <taxon>Neolentinus</taxon>
    </lineage>
</organism>
<evidence type="ECO:0000313" key="3">
    <source>
        <dbReference type="EMBL" id="KZT27919.1"/>
    </source>
</evidence>
<feature type="compositionally biased region" description="Low complexity" evidence="1">
    <location>
        <begin position="635"/>
        <end position="658"/>
    </location>
</feature>
<dbReference type="PROSITE" id="PS51673">
    <property type="entry name" value="SUZ"/>
    <property type="match status" value="1"/>
</dbReference>
<dbReference type="InParanoid" id="A0A165UBN0"/>